<protein>
    <recommendedName>
        <fullName evidence="7">AMP-dependent synthetase/ligase domain-containing protein</fullName>
    </recommendedName>
</protein>
<evidence type="ECO:0000256" key="2">
    <source>
        <dbReference type="ARBA" id="ARBA00022598"/>
    </source>
</evidence>
<dbReference type="GeneID" id="63749493"/>
<dbReference type="EMBL" id="KV878217">
    <property type="protein sequence ID" value="OJJ30096.1"/>
    <property type="molecule type" value="Genomic_DNA"/>
</dbReference>
<dbReference type="RefSeq" id="XP_040683773.1">
    <property type="nucleotide sequence ID" value="XM_040833645.1"/>
</dbReference>
<dbReference type="InterPro" id="IPR000873">
    <property type="entry name" value="AMP-dep_synth/lig_dom"/>
</dbReference>
<reference evidence="6" key="1">
    <citation type="journal article" date="2017" name="Genome Biol.">
        <title>Comparative genomics reveals high biological diversity and specific adaptations in the industrially and medically important fungal genus Aspergillus.</title>
        <authorList>
            <person name="de Vries R.P."/>
            <person name="Riley R."/>
            <person name="Wiebenga A."/>
            <person name="Aguilar-Osorio G."/>
            <person name="Amillis S."/>
            <person name="Uchima C.A."/>
            <person name="Anderluh G."/>
            <person name="Asadollahi M."/>
            <person name="Askin M."/>
            <person name="Barry K."/>
            <person name="Battaglia E."/>
            <person name="Bayram O."/>
            <person name="Benocci T."/>
            <person name="Braus-Stromeyer S.A."/>
            <person name="Caldana C."/>
            <person name="Canovas D."/>
            <person name="Cerqueira G.C."/>
            <person name="Chen F."/>
            <person name="Chen W."/>
            <person name="Choi C."/>
            <person name="Clum A."/>
            <person name="Dos Santos R.A."/>
            <person name="Damasio A.R."/>
            <person name="Diallinas G."/>
            <person name="Emri T."/>
            <person name="Fekete E."/>
            <person name="Flipphi M."/>
            <person name="Freyberg S."/>
            <person name="Gallo A."/>
            <person name="Gournas C."/>
            <person name="Habgood R."/>
            <person name="Hainaut M."/>
            <person name="Harispe M.L."/>
            <person name="Henrissat B."/>
            <person name="Hilden K.S."/>
            <person name="Hope R."/>
            <person name="Hossain A."/>
            <person name="Karabika E."/>
            <person name="Karaffa L."/>
            <person name="Karanyi Z."/>
            <person name="Krasevec N."/>
            <person name="Kuo A."/>
            <person name="Kusch H."/>
            <person name="LaButti K."/>
            <person name="Lagendijk E.L."/>
            <person name="Lapidus A."/>
            <person name="Levasseur A."/>
            <person name="Lindquist E."/>
            <person name="Lipzen A."/>
            <person name="Logrieco A.F."/>
            <person name="MacCabe A."/>
            <person name="Maekelae M.R."/>
            <person name="Malavazi I."/>
            <person name="Melin P."/>
            <person name="Meyer V."/>
            <person name="Mielnichuk N."/>
            <person name="Miskei M."/>
            <person name="Molnar A.P."/>
            <person name="Mule G."/>
            <person name="Ngan C.Y."/>
            <person name="Orejas M."/>
            <person name="Orosz E."/>
            <person name="Ouedraogo J.P."/>
            <person name="Overkamp K.M."/>
            <person name="Park H.-S."/>
            <person name="Perrone G."/>
            <person name="Piumi F."/>
            <person name="Punt P.J."/>
            <person name="Ram A.F."/>
            <person name="Ramon A."/>
            <person name="Rauscher S."/>
            <person name="Record E."/>
            <person name="Riano-Pachon D.M."/>
            <person name="Robert V."/>
            <person name="Roehrig J."/>
            <person name="Ruller R."/>
            <person name="Salamov A."/>
            <person name="Salih N.S."/>
            <person name="Samson R.A."/>
            <person name="Sandor E."/>
            <person name="Sanguinetti M."/>
            <person name="Schuetze T."/>
            <person name="Sepcic K."/>
            <person name="Shelest E."/>
            <person name="Sherlock G."/>
            <person name="Sophianopoulou V."/>
            <person name="Squina F.M."/>
            <person name="Sun H."/>
            <person name="Susca A."/>
            <person name="Todd R.B."/>
            <person name="Tsang A."/>
            <person name="Unkles S.E."/>
            <person name="van de Wiele N."/>
            <person name="van Rossen-Uffink D."/>
            <person name="Oliveira J.V."/>
            <person name="Vesth T.C."/>
            <person name="Visser J."/>
            <person name="Yu J.-H."/>
            <person name="Zhou M."/>
            <person name="Andersen M.R."/>
            <person name="Archer D.B."/>
            <person name="Baker S.E."/>
            <person name="Benoit I."/>
            <person name="Brakhage A.A."/>
            <person name="Braus G.H."/>
            <person name="Fischer R."/>
            <person name="Frisvad J.C."/>
            <person name="Goldman G.H."/>
            <person name="Houbraken J."/>
            <person name="Oakley B."/>
            <person name="Pocsi I."/>
            <person name="Scazzocchio C."/>
            <person name="Seiboth B."/>
            <person name="vanKuyk P.A."/>
            <person name="Wortman J."/>
            <person name="Dyer P.S."/>
            <person name="Grigoriev I.V."/>
        </authorList>
    </citation>
    <scope>NUCLEOTIDE SEQUENCE [LARGE SCALE GENOMIC DNA]</scope>
    <source>
        <strain evidence="6">DTO 134E9</strain>
    </source>
</reference>
<keyword evidence="6" id="KW-1185">Reference proteome</keyword>
<gene>
    <name evidence="5" type="ORF">ASPWEDRAFT_32322</name>
</gene>
<dbReference type="PROSITE" id="PS00455">
    <property type="entry name" value="AMP_BINDING"/>
    <property type="match status" value="1"/>
</dbReference>
<evidence type="ECO:0000259" key="3">
    <source>
        <dbReference type="Pfam" id="PF00501"/>
    </source>
</evidence>
<accession>A0A1L9R596</accession>
<feature type="domain" description="AMP-dependent synthetase/ligase" evidence="3">
    <location>
        <begin position="22"/>
        <end position="398"/>
    </location>
</feature>
<evidence type="ECO:0000313" key="6">
    <source>
        <dbReference type="Proteomes" id="UP000184383"/>
    </source>
</evidence>
<feature type="domain" description="AMP-binding enzyme C-terminal" evidence="4">
    <location>
        <begin position="449"/>
        <end position="528"/>
    </location>
</feature>
<dbReference type="PANTHER" id="PTHR24096">
    <property type="entry name" value="LONG-CHAIN-FATTY-ACID--COA LIGASE"/>
    <property type="match status" value="1"/>
</dbReference>
<dbReference type="STRING" id="1073089.A0A1L9R596"/>
<dbReference type="Pfam" id="PF00501">
    <property type="entry name" value="AMP-binding"/>
    <property type="match status" value="1"/>
</dbReference>
<dbReference type="VEuPathDB" id="FungiDB:ASPWEDRAFT_32322"/>
<dbReference type="PANTHER" id="PTHR24096:SF149">
    <property type="entry name" value="AMP-BINDING DOMAIN-CONTAINING PROTEIN-RELATED"/>
    <property type="match status" value="1"/>
</dbReference>
<dbReference type="Pfam" id="PF13193">
    <property type="entry name" value="AMP-binding_C"/>
    <property type="match status" value="1"/>
</dbReference>
<dbReference type="AlphaFoldDB" id="A0A1L9R596"/>
<dbReference type="InterPro" id="IPR045851">
    <property type="entry name" value="AMP-bd_C_sf"/>
</dbReference>
<dbReference type="SUPFAM" id="SSF56801">
    <property type="entry name" value="Acetyl-CoA synthetase-like"/>
    <property type="match status" value="1"/>
</dbReference>
<sequence>MDIKSPFPDVQIPDVDLWTFLFERQDRKYSDHKVLFTDVDTGRNYTFKDMRTLALNFGHSLRQQWNWQPGDVLAVFASNSIDLPPIIWGALAVGGVVCPINPNYKVDELLHPLRDSQSKAIVTGKAQLPTVLQAAERAGISNDRVIVVDEADRIGFWESDPAVIGDVFDGPFTPPIRDPASELAYLVYSSGTTGLPKAVMLSHRNMVGSLLQLEPVEDGQLGFTRGLAGEGDRGLAFLPFFHIYGITFILNDTVHLGLSTFIMPRFSLEKFCSTVQKHQVTYVWTVPPVVLELVQNNKTSEYDLTSIRMAISGAAPLAAELIHALYDKLKIPIRQGYGMTECSPCTHMQTWDEARTHIGSVGRLLPNMTARFTPIDDEQDERSGELWVKEPNVFPGYLGNASANADAFSEDGFYKTGDVGYQDENGYLYITDRVKELIKYNGFQVAPVELEGIIIAHPAVSDVAVVGLPSGQDGSELPRAYVVPVGKCEDEAMAESIINYVADRAVGYKKLRGGVCFVQDIPRNPTGKILRRKLKQMS</sequence>
<evidence type="ECO:0000259" key="4">
    <source>
        <dbReference type="Pfam" id="PF13193"/>
    </source>
</evidence>
<evidence type="ECO:0008006" key="7">
    <source>
        <dbReference type="Google" id="ProtNLM"/>
    </source>
</evidence>
<evidence type="ECO:0000256" key="1">
    <source>
        <dbReference type="ARBA" id="ARBA00006432"/>
    </source>
</evidence>
<keyword evidence="2" id="KW-0436">Ligase</keyword>
<dbReference type="CDD" id="cd05911">
    <property type="entry name" value="Firefly_Luc_like"/>
    <property type="match status" value="1"/>
</dbReference>
<dbReference type="InterPro" id="IPR042099">
    <property type="entry name" value="ANL_N_sf"/>
</dbReference>
<dbReference type="Gene3D" id="3.40.50.12780">
    <property type="entry name" value="N-terminal domain of ligase-like"/>
    <property type="match status" value="1"/>
</dbReference>
<comment type="similarity">
    <text evidence="1">Belongs to the ATP-dependent AMP-binding enzyme family.</text>
</comment>
<dbReference type="Gene3D" id="3.30.300.30">
    <property type="match status" value="1"/>
</dbReference>
<proteinExistence type="inferred from homology"/>
<organism evidence="5 6">
    <name type="scientific">Aspergillus wentii DTO 134E9</name>
    <dbReference type="NCBI Taxonomy" id="1073089"/>
    <lineage>
        <taxon>Eukaryota</taxon>
        <taxon>Fungi</taxon>
        <taxon>Dikarya</taxon>
        <taxon>Ascomycota</taxon>
        <taxon>Pezizomycotina</taxon>
        <taxon>Eurotiomycetes</taxon>
        <taxon>Eurotiomycetidae</taxon>
        <taxon>Eurotiales</taxon>
        <taxon>Aspergillaceae</taxon>
        <taxon>Aspergillus</taxon>
        <taxon>Aspergillus subgen. Cremei</taxon>
    </lineage>
</organism>
<dbReference type="Proteomes" id="UP000184383">
    <property type="component" value="Unassembled WGS sequence"/>
</dbReference>
<evidence type="ECO:0000313" key="5">
    <source>
        <dbReference type="EMBL" id="OJJ30096.1"/>
    </source>
</evidence>
<name>A0A1L9R596_ASPWE</name>
<dbReference type="GO" id="GO:0016405">
    <property type="term" value="F:CoA-ligase activity"/>
    <property type="evidence" value="ECO:0007669"/>
    <property type="project" value="TreeGrafter"/>
</dbReference>
<dbReference type="OrthoDB" id="6509636at2759"/>
<dbReference type="InterPro" id="IPR025110">
    <property type="entry name" value="AMP-bd_C"/>
</dbReference>
<dbReference type="InterPro" id="IPR020845">
    <property type="entry name" value="AMP-binding_CS"/>
</dbReference>